<feature type="domain" description="C2H2-type" evidence="3">
    <location>
        <begin position="247"/>
        <end position="269"/>
    </location>
</feature>
<keyword evidence="5" id="KW-1185">Reference proteome</keyword>
<feature type="compositionally biased region" description="Polar residues" evidence="2">
    <location>
        <begin position="13"/>
        <end position="37"/>
    </location>
</feature>
<dbReference type="InParanoid" id="A0A409VU65"/>
<dbReference type="Proteomes" id="UP000284842">
    <property type="component" value="Unassembled WGS sequence"/>
</dbReference>
<evidence type="ECO:0000256" key="2">
    <source>
        <dbReference type="SAM" id="MobiDB-lite"/>
    </source>
</evidence>
<dbReference type="InterPro" id="IPR013087">
    <property type="entry name" value="Znf_C2H2_type"/>
</dbReference>
<dbReference type="InterPro" id="IPR036236">
    <property type="entry name" value="Znf_C2H2_sf"/>
</dbReference>
<dbReference type="AlphaFoldDB" id="A0A409VU65"/>
<keyword evidence="1" id="KW-0862">Zinc</keyword>
<name>A0A409VU65_9AGAR</name>
<evidence type="ECO:0000313" key="4">
    <source>
        <dbReference type="EMBL" id="PPQ69805.1"/>
    </source>
</evidence>
<dbReference type="SUPFAM" id="SSF57667">
    <property type="entry name" value="beta-beta-alpha zinc fingers"/>
    <property type="match status" value="1"/>
</dbReference>
<feature type="region of interest" description="Disordered" evidence="2">
    <location>
        <begin position="98"/>
        <end position="145"/>
    </location>
</feature>
<dbReference type="PROSITE" id="PS00028">
    <property type="entry name" value="ZINC_FINGER_C2H2_1"/>
    <property type="match status" value="1"/>
</dbReference>
<comment type="caution">
    <text evidence="4">The sequence shown here is derived from an EMBL/GenBank/DDBJ whole genome shotgun (WGS) entry which is preliminary data.</text>
</comment>
<evidence type="ECO:0000313" key="5">
    <source>
        <dbReference type="Proteomes" id="UP000284842"/>
    </source>
</evidence>
<evidence type="ECO:0000259" key="3">
    <source>
        <dbReference type="PROSITE" id="PS50157"/>
    </source>
</evidence>
<sequence length="297" mass="32733">MAQNYPEGYYISADSTDYSTASQQDDNGTQEDLSNIENEPHGANQHRVHVLPQGVPSDHSSYPPNMAVNSGAPSVASYQDARYNRTMLPPGQGHFVDPRLGHSAHTTPGMTPNHPIPGSAGSNVAHPPFSRAEGSSSQSNPQQLELSGYSRQSALHLERLRRAADSRYTQVATRIINIMGDAQSPESQDQTMGPSMSEQLDTLNAYLASLSPDMQSWVYRYRPTITSVNNQERAKDKRKTGGGGRLFCCLWCNNTFTMKHNLANHVRSHLDLHISFCQNCEFSSVCSSLPTRHQCAK</sequence>
<organism evidence="4 5">
    <name type="scientific">Panaeolus cyanescens</name>
    <dbReference type="NCBI Taxonomy" id="181874"/>
    <lineage>
        <taxon>Eukaryota</taxon>
        <taxon>Fungi</taxon>
        <taxon>Dikarya</taxon>
        <taxon>Basidiomycota</taxon>
        <taxon>Agaricomycotina</taxon>
        <taxon>Agaricomycetes</taxon>
        <taxon>Agaricomycetidae</taxon>
        <taxon>Agaricales</taxon>
        <taxon>Agaricineae</taxon>
        <taxon>Galeropsidaceae</taxon>
        <taxon>Panaeolus</taxon>
    </lineage>
</organism>
<keyword evidence="1" id="KW-0863">Zinc-finger</keyword>
<feature type="compositionally biased region" description="Polar residues" evidence="2">
    <location>
        <begin position="133"/>
        <end position="145"/>
    </location>
</feature>
<reference evidence="4 5" key="1">
    <citation type="journal article" date="2018" name="Evol. Lett.">
        <title>Horizontal gene cluster transfer increased hallucinogenic mushroom diversity.</title>
        <authorList>
            <person name="Reynolds H.T."/>
            <person name="Vijayakumar V."/>
            <person name="Gluck-Thaler E."/>
            <person name="Korotkin H.B."/>
            <person name="Matheny P.B."/>
            <person name="Slot J.C."/>
        </authorList>
    </citation>
    <scope>NUCLEOTIDE SEQUENCE [LARGE SCALE GENOMIC DNA]</scope>
    <source>
        <strain evidence="4 5">2629</strain>
    </source>
</reference>
<dbReference type="GO" id="GO:0008270">
    <property type="term" value="F:zinc ion binding"/>
    <property type="evidence" value="ECO:0007669"/>
    <property type="project" value="UniProtKB-KW"/>
</dbReference>
<gene>
    <name evidence="4" type="ORF">CVT24_003079</name>
</gene>
<dbReference type="PROSITE" id="PS50157">
    <property type="entry name" value="ZINC_FINGER_C2H2_2"/>
    <property type="match status" value="1"/>
</dbReference>
<protein>
    <recommendedName>
        <fullName evidence="3">C2H2-type domain-containing protein</fullName>
    </recommendedName>
</protein>
<dbReference type="EMBL" id="NHTK01005974">
    <property type="protein sequence ID" value="PPQ69805.1"/>
    <property type="molecule type" value="Genomic_DNA"/>
</dbReference>
<proteinExistence type="predicted"/>
<keyword evidence="1" id="KW-0479">Metal-binding</keyword>
<dbReference type="OrthoDB" id="3437960at2759"/>
<accession>A0A409VU65</accession>
<feature type="region of interest" description="Disordered" evidence="2">
    <location>
        <begin position="1"/>
        <end position="40"/>
    </location>
</feature>
<evidence type="ECO:0000256" key="1">
    <source>
        <dbReference type="PROSITE-ProRule" id="PRU00042"/>
    </source>
</evidence>